<dbReference type="InterPro" id="IPR052718">
    <property type="entry name" value="NmrA-type_oxidoreductase"/>
</dbReference>
<dbReference type="InterPro" id="IPR036291">
    <property type="entry name" value="NAD(P)-bd_dom_sf"/>
</dbReference>
<dbReference type="Proteomes" id="UP000219111">
    <property type="component" value="Unassembled WGS sequence"/>
</dbReference>
<reference evidence="3" key="1">
    <citation type="submission" date="2017-08" db="EMBL/GenBank/DDBJ databases">
        <authorList>
            <person name="Varghese N."/>
            <person name="Submissions S."/>
        </authorList>
    </citation>
    <scope>NUCLEOTIDE SEQUENCE [LARGE SCALE GENOMIC DNA]</scope>
    <source>
        <strain evidence="3">JA276</strain>
    </source>
</reference>
<proteinExistence type="predicted"/>
<dbReference type="InterPro" id="IPR008030">
    <property type="entry name" value="NmrA-like"/>
</dbReference>
<evidence type="ECO:0000259" key="1">
    <source>
        <dbReference type="Pfam" id="PF05368"/>
    </source>
</evidence>
<dbReference type="RefSeq" id="WP_097069287.1">
    <property type="nucleotide sequence ID" value="NZ_OBMT01000003.1"/>
</dbReference>
<keyword evidence="3" id="KW-1185">Reference proteome</keyword>
<dbReference type="Pfam" id="PF05368">
    <property type="entry name" value="NmrA"/>
    <property type="match status" value="1"/>
</dbReference>
<feature type="domain" description="NmrA-like" evidence="1">
    <location>
        <begin position="2"/>
        <end position="251"/>
    </location>
</feature>
<dbReference type="Gene3D" id="3.90.25.10">
    <property type="entry name" value="UDP-galactose 4-epimerase, domain 1"/>
    <property type="match status" value="1"/>
</dbReference>
<dbReference type="AlphaFoldDB" id="A0A285S4X9"/>
<dbReference type="Gene3D" id="3.40.50.720">
    <property type="entry name" value="NAD(P)-binding Rossmann-like Domain"/>
    <property type="match status" value="1"/>
</dbReference>
<dbReference type="SUPFAM" id="SSF51735">
    <property type="entry name" value="NAD(P)-binding Rossmann-fold domains"/>
    <property type="match status" value="1"/>
</dbReference>
<sequence length="278" mass="27887">MTIAVTAATGHLGALTLAALKARGAAPVALARSPAKVSGGFEARAFDYNAPDPAALTGVDVLILISSNDFNDRAGQHKRAIAAAKAAGVGRIVYTSVLKGPASPMTLLAADHIATEAALHEAGVPFTIQRNGWYSENLTGSLGAALEHGAVIGAAGEGRLATAARADYAEAAAVVALDGAHAGKVYELAGDQAFTMAEFAAEVAKQSGKPVAFVNMTEADYAKALEGFGLPAAFAATLAQSDATSGSAAALYDDSGALSRLIGRPTTPIAETIRAALG</sequence>
<accession>A0A285S4X9</accession>
<dbReference type="PANTHER" id="PTHR47129">
    <property type="entry name" value="QUINONE OXIDOREDUCTASE 2"/>
    <property type="match status" value="1"/>
</dbReference>
<evidence type="ECO:0000313" key="2">
    <source>
        <dbReference type="EMBL" id="SOC02025.1"/>
    </source>
</evidence>
<gene>
    <name evidence="2" type="ORF">SAMN05877831_10363</name>
</gene>
<protein>
    <submittedName>
        <fullName evidence="2">NAD(P)H dehydrogenase (Quinone)</fullName>
    </submittedName>
</protein>
<name>A0A285S4X9_9RHOB</name>
<dbReference type="OrthoDB" id="7771794at2"/>
<dbReference type="EMBL" id="OBMT01000003">
    <property type="protein sequence ID" value="SOC02025.1"/>
    <property type="molecule type" value="Genomic_DNA"/>
</dbReference>
<dbReference type="PANTHER" id="PTHR47129:SF1">
    <property type="entry name" value="NMRA-LIKE DOMAIN-CONTAINING PROTEIN"/>
    <property type="match status" value="1"/>
</dbReference>
<evidence type="ECO:0000313" key="3">
    <source>
        <dbReference type="Proteomes" id="UP000219111"/>
    </source>
</evidence>
<organism evidence="2 3">
    <name type="scientific">Rhodobacter maris</name>
    <dbReference type="NCBI Taxonomy" id="446682"/>
    <lineage>
        <taxon>Bacteria</taxon>
        <taxon>Pseudomonadati</taxon>
        <taxon>Pseudomonadota</taxon>
        <taxon>Alphaproteobacteria</taxon>
        <taxon>Rhodobacterales</taxon>
        <taxon>Rhodobacter group</taxon>
        <taxon>Rhodobacter</taxon>
    </lineage>
</organism>